<dbReference type="GeneID" id="63688050"/>
<dbReference type="RefSeq" id="XP_040627964.1">
    <property type="nucleotide sequence ID" value="XM_040772988.1"/>
</dbReference>
<feature type="chain" id="PRO_5004067488" evidence="1">
    <location>
        <begin position="22"/>
        <end position="239"/>
    </location>
</feature>
<evidence type="ECO:0000313" key="3">
    <source>
        <dbReference type="Proteomes" id="UP000030653"/>
    </source>
</evidence>
<dbReference type="Proteomes" id="UP000030653">
    <property type="component" value="Unassembled WGS sequence"/>
</dbReference>
<proteinExistence type="predicted"/>
<name>M5G5H6_DACPD</name>
<dbReference type="EMBL" id="JH795865">
    <property type="protein sequence ID" value="EJU01067.1"/>
    <property type="molecule type" value="Genomic_DNA"/>
</dbReference>
<protein>
    <submittedName>
        <fullName evidence="2">Uncharacterized protein</fullName>
    </submittedName>
</protein>
<evidence type="ECO:0000256" key="1">
    <source>
        <dbReference type="SAM" id="SignalP"/>
    </source>
</evidence>
<keyword evidence="3" id="KW-1185">Reference proteome</keyword>
<feature type="signal peptide" evidence="1">
    <location>
        <begin position="1"/>
        <end position="21"/>
    </location>
</feature>
<dbReference type="AlphaFoldDB" id="M5G5H6"/>
<dbReference type="OrthoDB" id="2538281at2759"/>
<organism evidence="2 3">
    <name type="scientific">Dacryopinax primogenitus (strain DJM 731)</name>
    <name type="common">Brown rot fungus</name>
    <dbReference type="NCBI Taxonomy" id="1858805"/>
    <lineage>
        <taxon>Eukaryota</taxon>
        <taxon>Fungi</taxon>
        <taxon>Dikarya</taxon>
        <taxon>Basidiomycota</taxon>
        <taxon>Agaricomycotina</taxon>
        <taxon>Dacrymycetes</taxon>
        <taxon>Dacrymycetales</taxon>
        <taxon>Dacrymycetaceae</taxon>
        <taxon>Dacryopinax</taxon>
    </lineage>
</organism>
<evidence type="ECO:0000313" key="2">
    <source>
        <dbReference type="EMBL" id="EJU01067.1"/>
    </source>
</evidence>
<keyword evidence="1" id="KW-0732">Signal</keyword>
<dbReference type="OMA" id="YIHYRIT"/>
<gene>
    <name evidence="2" type="ORF">DACRYDRAFT_22864</name>
</gene>
<accession>M5G5H6</accession>
<reference evidence="2 3" key="1">
    <citation type="journal article" date="2012" name="Science">
        <title>The Paleozoic origin of enzymatic lignin decomposition reconstructed from 31 fungal genomes.</title>
        <authorList>
            <person name="Floudas D."/>
            <person name="Binder M."/>
            <person name="Riley R."/>
            <person name="Barry K."/>
            <person name="Blanchette R.A."/>
            <person name="Henrissat B."/>
            <person name="Martinez A.T."/>
            <person name="Otillar R."/>
            <person name="Spatafora J.W."/>
            <person name="Yadav J.S."/>
            <person name="Aerts A."/>
            <person name="Benoit I."/>
            <person name="Boyd A."/>
            <person name="Carlson A."/>
            <person name="Copeland A."/>
            <person name="Coutinho P.M."/>
            <person name="de Vries R.P."/>
            <person name="Ferreira P."/>
            <person name="Findley K."/>
            <person name="Foster B."/>
            <person name="Gaskell J."/>
            <person name="Glotzer D."/>
            <person name="Gorecki P."/>
            <person name="Heitman J."/>
            <person name="Hesse C."/>
            <person name="Hori C."/>
            <person name="Igarashi K."/>
            <person name="Jurgens J.A."/>
            <person name="Kallen N."/>
            <person name="Kersten P."/>
            <person name="Kohler A."/>
            <person name="Kuees U."/>
            <person name="Kumar T.K.A."/>
            <person name="Kuo A."/>
            <person name="LaButti K."/>
            <person name="Larrondo L.F."/>
            <person name="Lindquist E."/>
            <person name="Ling A."/>
            <person name="Lombard V."/>
            <person name="Lucas S."/>
            <person name="Lundell T."/>
            <person name="Martin R."/>
            <person name="McLaughlin D.J."/>
            <person name="Morgenstern I."/>
            <person name="Morin E."/>
            <person name="Murat C."/>
            <person name="Nagy L.G."/>
            <person name="Nolan M."/>
            <person name="Ohm R.A."/>
            <person name="Patyshakuliyeva A."/>
            <person name="Rokas A."/>
            <person name="Ruiz-Duenas F.J."/>
            <person name="Sabat G."/>
            <person name="Salamov A."/>
            <person name="Samejima M."/>
            <person name="Schmutz J."/>
            <person name="Slot J.C."/>
            <person name="St John F."/>
            <person name="Stenlid J."/>
            <person name="Sun H."/>
            <person name="Sun S."/>
            <person name="Syed K."/>
            <person name="Tsang A."/>
            <person name="Wiebenga A."/>
            <person name="Young D."/>
            <person name="Pisabarro A."/>
            <person name="Eastwood D.C."/>
            <person name="Martin F."/>
            <person name="Cullen D."/>
            <person name="Grigoriev I.V."/>
            <person name="Hibbett D.S."/>
        </authorList>
    </citation>
    <scope>NUCLEOTIDE SEQUENCE [LARGE SCALE GENOMIC DNA]</scope>
    <source>
        <strain evidence="2 3">DJM-731 SS1</strain>
    </source>
</reference>
<sequence>MFTDLTLFVLVLGLMGQKNLAAAVTTLGDGTAYESGKVEGMTWQASGILTQGCTDSVSKIDDCYEMTLSSNPNDNLDPGNWTARQRNELHFPPQADGSTWNYQWKHYLASGVGSTTHFFHMMQVFSTMDDGPLVTLDPISGAVRITDYERGCNPCGPTYSPLSSWEGRTTMHEMTLTSGSNGNLQYAVSDASTGAALISYSVSGYMGGQTYVKFGTYRATEDITTGVTAYVGDFASSQQ</sequence>
<dbReference type="HOGENOM" id="CLU_103877_0_0_1"/>